<dbReference type="Gene3D" id="4.10.640.10">
    <property type="entry name" value="Ribosomal protein S18"/>
    <property type="match status" value="1"/>
</dbReference>
<keyword evidence="4" id="KW-0694">RNA-binding</keyword>
<gene>
    <name evidence="4 7" type="primary">rpsR</name>
    <name evidence="7" type="ordered locus">MHLP_00095</name>
</gene>
<dbReference type="KEGG" id="mhl:MHLP_00095"/>
<dbReference type="EMBL" id="CP003731">
    <property type="protein sequence ID" value="AFO51599.1"/>
    <property type="molecule type" value="Genomic_DNA"/>
</dbReference>
<dbReference type="STRING" id="1212765.MHLP_00095"/>
<reference evidence="7 8" key="1">
    <citation type="journal article" date="2012" name="J. Bacteriol.">
        <title>Genome Sequence of "Candidatus Mycoplasma haemolamae" Strain Purdue, a Red Blood Cell Pathogen of Alpacas (Vicugna pacos) and Llamas (Lama glama).</title>
        <authorList>
            <person name="Guimaraes A.M."/>
            <person name="Toth B."/>
            <person name="Santos A.P."/>
            <person name="do Nascimento N.C."/>
            <person name="Kritchevsky J.E."/>
            <person name="Messick J.B."/>
        </authorList>
    </citation>
    <scope>NUCLEOTIDE SEQUENCE [LARGE SCALE GENOMIC DNA]</scope>
    <source>
        <strain evidence="7 8">Purdue</strain>
    </source>
</reference>
<dbReference type="OrthoDB" id="9812008at2"/>
<evidence type="ECO:0000256" key="3">
    <source>
        <dbReference type="ARBA" id="ARBA00023274"/>
    </source>
</evidence>
<comment type="similarity">
    <text evidence="1 4 5">Belongs to the bacterial ribosomal protein bS18 family.</text>
</comment>
<keyword evidence="3 4" id="KW-0687">Ribonucleoprotein</keyword>
<dbReference type="InterPro" id="IPR036870">
    <property type="entry name" value="Ribosomal_bS18_sf"/>
</dbReference>
<dbReference type="GO" id="GO:0022627">
    <property type="term" value="C:cytosolic small ribosomal subunit"/>
    <property type="evidence" value="ECO:0007669"/>
    <property type="project" value="TreeGrafter"/>
</dbReference>
<organism evidence="7 8">
    <name type="scientific">Mycoplasma haematolamae (strain Purdue)</name>
    <dbReference type="NCBI Taxonomy" id="1212765"/>
    <lineage>
        <taxon>Bacteria</taxon>
        <taxon>Bacillati</taxon>
        <taxon>Mycoplasmatota</taxon>
        <taxon>Mollicutes</taxon>
        <taxon>Mycoplasmataceae</taxon>
        <taxon>Mycoplasma</taxon>
    </lineage>
</organism>
<reference evidence="8" key="2">
    <citation type="submission" date="2012-07" db="EMBL/GenBank/DDBJ databases">
        <title>Complete genome sequence of 'Candidatus Mycoplasma haemolamae'.</title>
        <authorList>
            <person name="Guimaraes A.M.S."/>
            <person name="Toth B."/>
            <person name="Santos A.P."/>
            <person name="Nascimento N.C."/>
            <person name="Sojka J.E."/>
            <person name="Messick J.B."/>
        </authorList>
    </citation>
    <scope>NUCLEOTIDE SEQUENCE [LARGE SCALE GENOMIC DNA]</scope>
    <source>
        <strain evidence="8">Purdue</strain>
    </source>
</reference>
<dbReference type="PANTHER" id="PTHR13479:SF40">
    <property type="entry name" value="SMALL RIBOSOMAL SUBUNIT PROTEIN BS18M"/>
    <property type="match status" value="1"/>
</dbReference>
<feature type="compositionally biased region" description="Low complexity" evidence="6">
    <location>
        <begin position="1"/>
        <end position="20"/>
    </location>
</feature>
<evidence type="ECO:0000256" key="4">
    <source>
        <dbReference type="HAMAP-Rule" id="MF_00270"/>
    </source>
</evidence>
<keyword evidence="4" id="KW-0699">rRNA-binding</keyword>
<comment type="function">
    <text evidence="4">Binds as a heterodimer with protein bS6 to the central domain of the 16S rRNA, where it helps stabilize the platform of the 30S subunit.</text>
</comment>
<dbReference type="GO" id="GO:0003735">
    <property type="term" value="F:structural constituent of ribosome"/>
    <property type="evidence" value="ECO:0007669"/>
    <property type="project" value="InterPro"/>
</dbReference>
<dbReference type="PANTHER" id="PTHR13479">
    <property type="entry name" value="30S RIBOSOMAL PROTEIN S18"/>
    <property type="match status" value="1"/>
</dbReference>
<dbReference type="Pfam" id="PF01084">
    <property type="entry name" value="Ribosomal_S18"/>
    <property type="match status" value="1"/>
</dbReference>
<dbReference type="GO" id="GO:0070181">
    <property type="term" value="F:small ribosomal subunit rRNA binding"/>
    <property type="evidence" value="ECO:0007669"/>
    <property type="project" value="TreeGrafter"/>
</dbReference>
<dbReference type="NCBIfam" id="TIGR00165">
    <property type="entry name" value="S18"/>
    <property type="match status" value="1"/>
</dbReference>
<dbReference type="HAMAP" id="MF_00270">
    <property type="entry name" value="Ribosomal_bS18"/>
    <property type="match status" value="1"/>
</dbReference>
<dbReference type="PRINTS" id="PR00974">
    <property type="entry name" value="RIBOSOMALS18"/>
</dbReference>
<proteinExistence type="inferred from homology"/>
<feature type="region of interest" description="Disordered" evidence="6">
    <location>
        <begin position="1"/>
        <end position="40"/>
    </location>
</feature>
<evidence type="ECO:0000313" key="8">
    <source>
        <dbReference type="Proteomes" id="UP000006502"/>
    </source>
</evidence>
<dbReference type="GO" id="GO:0006412">
    <property type="term" value="P:translation"/>
    <property type="evidence" value="ECO:0007669"/>
    <property type="project" value="UniProtKB-UniRule"/>
</dbReference>
<name>I7CIC3_MYCHA</name>
<evidence type="ECO:0000313" key="7">
    <source>
        <dbReference type="EMBL" id="AFO51599.1"/>
    </source>
</evidence>
<keyword evidence="8" id="KW-1185">Reference proteome</keyword>
<evidence type="ECO:0000256" key="5">
    <source>
        <dbReference type="RuleBase" id="RU003910"/>
    </source>
</evidence>
<evidence type="ECO:0000256" key="1">
    <source>
        <dbReference type="ARBA" id="ARBA00005589"/>
    </source>
</evidence>
<accession>I7CIC3</accession>
<comment type="subunit">
    <text evidence="4">Part of the 30S ribosomal subunit. Forms a tight heterodimer with protein bS6.</text>
</comment>
<dbReference type="PATRIC" id="fig|1212765.3.peg.19"/>
<evidence type="ECO:0000256" key="6">
    <source>
        <dbReference type="SAM" id="MobiDB-lite"/>
    </source>
</evidence>
<dbReference type="SUPFAM" id="SSF46911">
    <property type="entry name" value="Ribosomal protein S18"/>
    <property type="match status" value="1"/>
</dbReference>
<sequence>METQSTTPTTTSSAEGTTSTLQPASPASKPTVPQRKKLHKHKKHCWLCKQGKLTIDYKDTEFLKSYLRRYNKILIHKVSGNCLKHQHQLSQAIKRARYISLLPFVAE</sequence>
<dbReference type="Proteomes" id="UP000006502">
    <property type="component" value="Chromosome"/>
</dbReference>
<dbReference type="HOGENOM" id="CLU_148710_0_1_14"/>
<dbReference type="AlphaFoldDB" id="I7CIC3"/>
<keyword evidence="2 4" id="KW-0689">Ribosomal protein</keyword>
<dbReference type="InterPro" id="IPR001648">
    <property type="entry name" value="Ribosomal_bS18"/>
</dbReference>
<evidence type="ECO:0000256" key="2">
    <source>
        <dbReference type="ARBA" id="ARBA00022980"/>
    </source>
</evidence>
<protein>
    <recommendedName>
        <fullName evidence="4">Small ribosomal subunit protein bS18</fullName>
    </recommendedName>
</protein>